<feature type="repeat" description="ANK" evidence="1">
    <location>
        <begin position="175"/>
        <end position="207"/>
    </location>
</feature>
<dbReference type="EMBL" id="JH767247">
    <property type="protein sequence ID" value="EQC25980.1"/>
    <property type="molecule type" value="Genomic_DNA"/>
</dbReference>
<dbReference type="InParanoid" id="T0PY60"/>
<accession>T0PY60</accession>
<feature type="repeat" description="ANK" evidence="1">
    <location>
        <begin position="275"/>
        <end position="307"/>
    </location>
</feature>
<dbReference type="SUPFAM" id="SSF48403">
    <property type="entry name" value="Ankyrin repeat"/>
    <property type="match status" value="2"/>
</dbReference>
<dbReference type="GeneID" id="19956895"/>
<proteinExistence type="predicted"/>
<sequence>MAHKRFDDDERMSSLNLLARRGNVLEIQRRLAQGALVDATDETGDTPLVQAAANGHDSVVCVLLDHQASTEGVRDDRLSALLRATQKGSATTVALLASHHANLEALFPDGKTALVYAAQHGQSQLVETLLEHHANTEATDETGNTALHYATENGNTRIVTLLLQANARSTVYNYARNTPLLAACINSHVEVLRVLLQYDTDLEAYNDDGWSALMYASAMGHYECVKLLLGKGARVQAVSSNGSTALLVATRKGYHDVVLLLLQHKAPVDAKFNTGGLTSLMVAATQGYLSILQLLLQFQANFLLRNHDNKTALDLATEKNHMSCRSLLDMRERHPLLYFAKVGQLKPLQQLVRQHVDIDDHDELGKTALMYAASANQVDVVEYLLSLQVAVDACDNNGVDALAMAVGDCRHLLEREMLYRVVKSGDLTTFRDILAQNPTMDIEQRNPSGTTLLMLAAQYGHADMTKLLLDRNANLNAEETDGSTALFYATDNNHKVCRALLEKEMAFRERYPLLYHARCGDVAKAALVLDADADPDERDEDGWSALMYAASLGHTAMIQLLLERNAQIGGTDKGGKTAFMVAKDKAVFVKLILEKNATELRFNELMFKGAIECDPKLGKEILNAFVVESGRYSLEFRDLDRIYGRETIQQSALYSILNLEGDDEAEQGVKQHCLQHVVMRRVLQLKWEFFAQRMYIEQFLMYILLLASSVLSGCLYQLDDAAEVTPPPVFKDISNVIWQRNKTATNGTRSLIAVISFPTSSNVTSAAQTTTTNATFDTDTFRFGIMVNLSLSSWKLLNIYKNHKISSGASSACGSSSRT</sequence>
<dbReference type="Gene3D" id="1.25.40.20">
    <property type="entry name" value="Ankyrin repeat-containing domain"/>
    <property type="match status" value="6"/>
</dbReference>
<dbReference type="OMA" id="FACQRNP"/>
<dbReference type="Pfam" id="PF12796">
    <property type="entry name" value="Ank_2"/>
    <property type="match status" value="6"/>
</dbReference>
<dbReference type="PROSITE" id="PS50297">
    <property type="entry name" value="ANK_REP_REGION"/>
    <property type="match status" value="8"/>
</dbReference>
<dbReference type="OrthoDB" id="20872at2759"/>
<dbReference type="InterPro" id="IPR002110">
    <property type="entry name" value="Ankyrin_rpt"/>
</dbReference>
<dbReference type="RefSeq" id="XP_008620589.1">
    <property type="nucleotide sequence ID" value="XM_008622367.1"/>
</dbReference>
<dbReference type="PRINTS" id="PR01415">
    <property type="entry name" value="ANKYRIN"/>
</dbReference>
<dbReference type="VEuPathDB" id="FungiDB:SDRG_16168"/>
<dbReference type="PANTHER" id="PTHR24184:SF11">
    <property type="entry name" value="ANKYRIN REPEAT AND SOCS BOX CONTAINING 3"/>
    <property type="match status" value="1"/>
</dbReference>
<gene>
    <name evidence="2" type="ORF">SDRG_16168</name>
</gene>
<evidence type="ECO:0000313" key="3">
    <source>
        <dbReference type="Proteomes" id="UP000030762"/>
    </source>
</evidence>
<name>T0PY60_SAPDV</name>
<dbReference type="PROSITE" id="PS50088">
    <property type="entry name" value="ANK_REPEAT"/>
    <property type="match status" value="10"/>
</dbReference>
<feature type="repeat" description="ANK" evidence="1">
    <location>
        <begin position="43"/>
        <end position="75"/>
    </location>
</feature>
<dbReference type="STRING" id="1156394.T0PY60"/>
<evidence type="ECO:0000313" key="2">
    <source>
        <dbReference type="EMBL" id="EQC25980.1"/>
    </source>
</evidence>
<feature type="repeat" description="ANK" evidence="1">
    <location>
        <begin position="364"/>
        <end position="396"/>
    </location>
</feature>
<evidence type="ECO:0000256" key="1">
    <source>
        <dbReference type="PROSITE-ProRule" id="PRU00023"/>
    </source>
</evidence>
<dbReference type="eggNOG" id="KOG4177">
    <property type="taxonomic scope" value="Eukaryota"/>
</dbReference>
<feature type="repeat" description="ANK" evidence="1">
    <location>
        <begin position="109"/>
        <end position="141"/>
    </location>
</feature>
<reference evidence="2 3" key="1">
    <citation type="submission" date="2012-04" db="EMBL/GenBank/DDBJ databases">
        <title>The Genome Sequence of Saprolegnia declina VS20.</title>
        <authorList>
            <consortium name="The Broad Institute Genome Sequencing Platform"/>
            <person name="Russ C."/>
            <person name="Nusbaum C."/>
            <person name="Tyler B."/>
            <person name="van West P."/>
            <person name="Dieguez-Uribeondo J."/>
            <person name="de Bruijn I."/>
            <person name="Tripathy S."/>
            <person name="Jiang R."/>
            <person name="Young S.K."/>
            <person name="Zeng Q."/>
            <person name="Gargeya S."/>
            <person name="Fitzgerald M."/>
            <person name="Haas B."/>
            <person name="Abouelleil A."/>
            <person name="Alvarado L."/>
            <person name="Arachchi H.M."/>
            <person name="Berlin A."/>
            <person name="Chapman S.B."/>
            <person name="Goldberg J."/>
            <person name="Griggs A."/>
            <person name="Gujja S."/>
            <person name="Hansen M."/>
            <person name="Howarth C."/>
            <person name="Imamovic A."/>
            <person name="Larimer J."/>
            <person name="McCowen C."/>
            <person name="Montmayeur A."/>
            <person name="Murphy C."/>
            <person name="Neiman D."/>
            <person name="Pearson M."/>
            <person name="Priest M."/>
            <person name="Roberts A."/>
            <person name="Saif S."/>
            <person name="Shea T."/>
            <person name="Sisk P."/>
            <person name="Sykes S."/>
            <person name="Wortman J."/>
            <person name="Nusbaum C."/>
            <person name="Birren B."/>
        </authorList>
    </citation>
    <scope>NUCLEOTIDE SEQUENCE [LARGE SCALE GENOMIC DNA]</scope>
    <source>
        <strain evidence="2 3">VS20</strain>
    </source>
</reference>
<organism evidence="2 3">
    <name type="scientific">Saprolegnia diclina (strain VS20)</name>
    <dbReference type="NCBI Taxonomy" id="1156394"/>
    <lineage>
        <taxon>Eukaryota</taxon>
        <taxon>Sar</taxon>
        <taxon>Stramenopiles</taxon>
        <taxon>Oomycota</taxon>
        <taxon>Saprolegniomycetes</taxon>
        <taxon>Saprolegniales</taxon>
        <taxon>Saprolegniaceae</taxon>
        <taxon>Saprolegnia</taxon>
    </lineage>
</organism>
<feature type="repeat" description="ANK" evidence="1">
    <location>
        <begin position="208"/>
        <end position="240"/>
    </location>
</feature>
<feature type="repeat" description="ANK" evidence="1">
    <location>
        <begin position="541"/>
        <end position="573"/>
    </location>
</feature>
<dbReference type="PANTHER" id="PTHR24184">
    <property type="entry name" value="SI:CH211-189E2.2"/>
    <property type="match status" value="1"/>
</dbReference>
<feature type="repeat" description="ANK" evidence="1">
    <location>
        <begin position="448"/>
        <end position="480"/>
    </location>
</feature>
<feature type="repeat" description="ANK" evidence="1">
    <location>
        <begin position="142"/>
        <end position="174"/>
    </location>
</feature>
<dbReference type="Pfam" id="PF00023">
    <property type="entry name" value="Ank"/>
    <property type="match status" value="1"/>
</dbReference>
<dbReference type="InterPro" id="IPR036770">
    <property type="entry name" value="Ankyrin_rpt-contain_sf"/>
</dbReference>
<keyword evidence="3" id="KW-1185">Reference proteome</keyword>
<feature type="repeat" description="ANK" evidence="1">
    <location>
        <begin position="241"/>
        <end position="273"/>
    </location>
</feature>
<protein>
    <submittedName>
        <fullName evidence="2">Uncharacterized protein</fullName>
    </submittedName>
</protein>
<dbReference type="AlphaFoldDB" id="T0PY60"/>
<dbReference type="SMART" id="SM00248">
    <property type="entry name" value="ANK"/>
    <property type="match status" value="14"/>
</dbReference>
<dbReference type="Proteomes" id="UP000030762">
    <property type="component" value="Unassembled WGS sequence"/>
</dbReference>
<keyword evidence="1" id="KW-0040">ANK repeat</keyword>